<dbReference type="EMBL" id="VSSQ01013427">
    <property type="protein sequence ID" value="MPM51464.1"/>
    <property type="molecule type" value="Genomic_DNA"/>
</dbReference>
<proteinExistence type="predicted"/>
<dbReference type="Gene3D" id="3.10.20.30">
    <property type="match status" value="1"/>
</dbReference>
<protein>
    <submittedName>
        <fullName evidence="2">Carnitine monooxygenase reductase subunit</fullName>
        <ecNumber evidence="2">1.14.13.-</ecNumber>
    </submittedName>
</protein>
<dbReference type="CDD" id="cd00207">
    <property type="entry name" value="fer2"/>
    <property type="match status" value="1"/>
</dbReference>
<dbReference type="Pfam" id="PF00111">
    <property type="entry name" value="Fer2"/>
    <property type="match status" value="1"/>
</dbReference>
<evidence type="ECO:0000313" key="2">
    <source>
        <dbReference type="EMBL" id="MPM51464.1"/>
    </source>
</evidence>
<dbReference type="GO" id="GO:0004497">
    <property type="term" value="F:monooxygenase activity"/>
    <property type="evidence" value="ECO:0007669"/>
    <property type="project" value="UniProtKB-KW"/>
</dbReference>
<dbReference type="EC" id="1.14.13.-" evidence="2"/>
<dbReference type="InterPro" id="IPR006058">
    <property type="entry name" value="2Fe2S_fd_BS"/>
</dbReference>
<evidence type="ECO:0000259" key="1">
    <source>
        <dbReference type="PROSITE" id="PS51085"/>
    </source>
</evidence>
<dbReference type="InterPro" id="IPR012675">
    <property type="entry name" value="Beta-grasp_dom_sf"/>
</dbReference>
<dbReference type="InterPro" id="IPR001041">
    <property type="entry name" value="2Fe-2S_ferredoxin-type"/>
</dbReference>
<keyword evidence="2" id="KW-0503">Monooxygenase</keyword>
<comment type="caution">
    <text evidence="2">The sequence shown here is derived from an EMBL/GenBank/DDBJ whole genome shotgun (WGS) entry which is preliminary data.</text>
</comment>
<feature type="domain" description="2Fe-2S ferredoxin-type" evidence="1">
    <location>
        <begin position="4"/>
        <end position="91"/>
    </location>
</feature>
<dbReference type="InterPro" id="IPR036010">
    <property type="entry name" value="2Fe-2S_ferredoxin-like_sf"/>
</dbReference>
<dbReference type="PROSITE" id="PS00197">
    <property type="entry name" value="2FE2S_FER_1"/>
    <property type="match status" value="1"/>
</dbReference>
<gene>
    <name evidence="2" type="primary">yeaX_2</name>
    <name evidence="2" type="ORF">SDC9_98213</name>
</gene>
<accession>A0A645APD0</accession>
<dbReference type="SUPFAM" id="SSF54292">
    <property type="entry name" value="2Fe-2S ferredoxin-like"/>
    <property type="match status" value="1"/>
</dbReference>
<sequence length="91" mass="9851">MGDQAIDLVLAQSGKQLRVPASQSILDCLIEHGCDPMYDCKRGECGVCTATVIEGEPDHRDYFLSDAEKAGGKLIQICISRAKSARLVLDL</sequence>
<dbReference type="GO" id="GO:0051537">
    <property type="term" value="F:2 iron, 2 sulfur cluster binding"/>
    <property type="evidence" value="ECO:0007669"/>
    <property type="project" value="InterPro"/>
</dbReference>
<organism evidence="2">
    <name type="scientific">bioreactor metagenome</name>
    <dbReference type="NCBI Taxonomy" id="1076179"/>
    <lineage>
        <taxon>unclassified sequences</taxon>
        <taxon>metagenomes</taxon>
        <taxon>ecological metagenomes</taxon>
    </lineage>
</organism>
<reference evidence="2" key="1">
    <citation type="submission" date="2019-08" db="EMBL/GenBank/DDBJ databases">
        <authorList>
            <person name="Kucharzyk K."/>
            <person name="Murdoch R.W."/>
            <person name="Higgins S."/>
            <person name="Loffler F."/>
        </authorList>
    </citation>
    <scope>NUCLEOTIDE SEQUENCE</scope>
</reference>
<dbReference type="PROSITE" id="PS51085">
    <property type="entry name" value="2FE2S_FER_2"/>
    <property type="match status" value="1"/>
</dbReference>
<keyword evidence="2" id="KW-0560">Oxidoreductase</keyword>
<name>A0A645APD0_9ZZZZ</name>
<dbReference type="AlphaFoldDB" id="A0A645APD0"/>